<dbReference type="PANTHER" id="PTHR43191:SF12">
    <property type="entry name" value="RRNA METHYLASE"/>
    <property type="match status" value="1"/>
</dbReference>
<evidence type="ECO:0000259" key="3">
    <source>
        <dbReference type="Pfam" id="PF00588"/>
    </source>
</evidence>
<dbReference type="RefSeq" id="WP_175274960.1">
    <property type="nucleotide sequence ID" value="NZ_CP054836.1"/>
</dbReference>
<dbReference type="Proteomes" id="UP000509367">
    <property type="component" value="Chromosome"/>
</dbReference>
<evidence type="ECO:0000313" key="4">
    <source>
        <dbReference type="EMBL" id="QKV17064.1"/>
    </source>
</evidence>
<dbReference type="GO" id="GO:0008173">
    <property type="term" value="F:RNA methyltransferase activity"/>
    <property type="evidence" value="ECO:0007669"/>
    <property type="project" value="InterPro"/>
</dbReference>
<dbReference type="EMBL" id="CP054836">
    <property type="protein sequence ID" value="QKV17064.1"/>
    <property type="molecule type" value="Genomic_DNA"/>
</dbReference>
<dbReference type="Pfam" id="PF00588">
    <property type="entry name" value="SpoU_methylase"/>
    <property type="match status" value="1"/>
</dbReference>
<gene>
    <name evidence="4" type="ORF">HTY61_00570</name>
</gene>
<keyword evidence="1 4" id="KW-0489">Methyltransferase</keyword>
<dbReference type="SUPFAM" id="SSF75217">
    <property type="entry name" value="alpha/beta knot"/>
    <property type="match status" value="1"/>
</dbReference>
<proteinExistence type="predicted"/>
<reference evidence="4 5" key="1">
    <citation type="submission" date="2020-06" db="EMBL/GenBank/DDBJ databases">
        <title>Oricola thermophila sp. nov. isolated from a tidal sediments.</title>
        <authorList>
            <person name="Kwon K.K."/>
            <person name="Yang S.-H."/>
            <person name="Park M.-J."/>
        </authorList>
    </citation>
    <scope>NUCLEOTIDE SEQUENCE [LARGE SCALE GENOMIC DNA]</scope>
    <source>
        <strain evidence="4 5">MEBiC13590</strain>
    </source>
</reference>
<dbReference type="PANTHER" id="PTHR43191">
    <property type="entry name" value="RRNA METHYLTRANSFERASE 3"/>
    <property type="match status" value="1"/>
</dbReference>
<sequence>MTVSESRLTRITDPADPRIEAYRDIRERDLVRRHGHFIAEGKTVLQVLVAQDRFPVHSLLVLENRVGGIADLIGAMPESVPVYCAAQDVMDAIAGFHIHRGILAIARIPDNIAIPPEPLPASWRTVLLLSGISNHDNMGGIFRNAAAFGVDAVLLDPQCCDPLYRKAVRVSVGGVLRVPFFRTASMQDAVERLGRNGVAVAALSPAGRIDIANWKPASRQALVLGSEGHGLAPEWLTRLETLSIGMAPGFDSLNVATAGAVALHQLRTARGD</sequence>
<keyword evidence="2 4" id="KW-0808">Transferase</keyword>
<dbReference type="AlphaFoldDB" id="A0A6N1V848"/>
<dbReference type="InterPro" id="IPR029028">
    <property type="entry name" value="Alpha/beta_knot_MTases"/>
</dbReference>
<evidence type="ECO:0000256" key="2">
    <source>
        <dbReference type="ARBA" id="ARBA00022679"/>
    </source>
</evidence>
<dbReference type="CDD" id="cd18095">
    <property type="entry name" value="SpoU-like_rRNA-MTase"/>
    <property type="match status" value="1"/>
</dbReference>
<dbReference type="Gene3D" id="3.40.1280.10">
    <property type="match status" value="1"/>
</dbReference>
<dbReference type="GO" id="GO:0032259">
    <property type="term" value="P:methylation"/>
    <property type="evidence" value="ECO:0007669"/>
    <property type="project" value="UniProtKB-KW"/>
</dbReference>
<dbReference type="GO" id="GO:0003723">
    <property type="term" value="F:RNA binding"/>
    <property type="evidence" value="ECO:0007669"/>
    <property type="project" value="InterPro"/>
</dbReference>
<dbReference type="GO" id="GO:0006396">
    <property type="term" value="P:RNA processing"/>
    <property type="evidence" value="ECO:0007669"/>
    <property type="project" value="InterPro"/>
</dbReference>
<evidence type="ECO:0000313" key="5">
    <source>
        <dbReference type="Proteomes" id="UP000509367"/>
    </source>
</evidence>
<feature type="domain" description="tRNA/rRNA methyltransferase SpoU type" evidence="3">
    <location>
        <begin position="126"/>
        <end position="264"/>
    </location>
</feature>
<evidence type="ECO:0000256" key="1">
    <source>
        <dbReference type="ARBA" id="ARBA00022603"/>
    </source>
</evidence>
<dbReference type="SUPFAM" id="SSF55315">
    <property type="entry name" value="L30e-like"/>
    <property type="match status" value="1"/>
</dbReference>
<keyword evidence="5" id="KW-1185">Reference proteome</keyword>
<dbReference type="InterPro" id="IPR029026">
    <property type="entry name" value="tRNA_m1G_MTases_N"/>
</dbReference>
<organism evidence="4 5">
    <name type="scientific">Oricola thermophila</name>
    <dbReference type="NCBI Taxonomy" id="2742145"/>
    <lineage>
        <taxon>Bacteria</taxon>
        <taxon>Pseudomonadati</taxon>
        <taxon>Pseudomonadota</taxon>
        <taxon>Alphaproteobacteria</taxon>
        <taxon>Hyphomicrobiales</taxon>
        <taxon>Ahrensiaceae</taxon>
        <taxon>Oricola</taxon>
    </lineage>
</organism>
<protein>
    <submittedName>
        <fullName evidence="4">RNA methyltransferase</fullName>
    </submittedName>
</protein>
<dbReference type="Gene3D" id="3.30.1330.30">
    <property type="match status" value="1"/>
</dbReference>
<name>A0A6N1V848_9HYPH</name>
<dbReference type="InterPro" id="IPR051259">
    <property type="entry name" value="rRNA_Methyltransferase"/>
</dbReference>
<dbReference type="KEGG" id="orm:HTY61_00570"/>
<accession>A0A6N1V848</accession>
<dbReference type="InterPro" id="IPR001537">
    <property type="entry name" value="SpoU_MeTrfase"/>
</dbReference>
<dbReference type="InterPro" id="IPR029064">
    <property type="entry name" value="Ribosomal_eL30-like_sf"/>
</dbReference>